<proteinExistence type="predicted"/>
<reference evidence="1 2" key="1">
    <citation type="submission" date="2018-06" db="EMBL/GenBank/DDBJ databases">
        <authorList>
            <consortium name="Pathogen Informatics"/>
            <person name="Doyle S."/>
        </authorList>
    </citation>
    <scope>NUCLEOTIDE SEQUENCE [LARGE SCALE GENOMIC DNA]</scope>
    <source>
        <strain evidence="1 2">NCTC10588</strain>
    </source>
</reference>
<dbReference type="Pfam" id="PF13289">
    <property type="entry name" value="SIR2_2"/>
    <property type="match status" value="1"/>
</dbReference>
<organism evidence="1 2">
    <name type="scientific">Elizabethkingia anophelis</name>
    <dbReference type="NCBI Taxonomy" id="1117645"/>
    <lineage>
        <taxon>Bacteria</taxon>
        <taxon>Pseudomonadati</taxon>
        <taxon>Bacteroidota</taxon>
        <taxon>Flavobacteriia</taxon>
        <taxon>Flavobacteriales</taxon>
        <taxon>Weeksellaceae</taxon>
        <taxon>Elizabethkingia</taxon>
    </lineage>
</organism>
<evidence type="ECO:0000313" key="1">
    <source>
        <dbReference type="EMBL" id="STC96980.1"/>
    </source>
</evidence>
<dbReference type="AlphaFoldDB" id="A0A7Z7LVH8"/>
<gene>
    <name evidence="1" type="ORF">NCTC10588_00803</name>
</gene>
<evidence type="ECO:0008006" key="3">
    <source>
        <dbReference type="Google" id="ProtNLM"/>
    </source>
</evidence>
<name>A0A7Z7LVH8_9FLAO</name>
<evidence type="ECO:0000313" key="2">
    <source>
        <dbReference type="Proteomes" id="UP000254876"/>
    </source>
</evidence>
<comment type="caution">
    <text evidence="1">The sequence shown here is derived from an EMBL/GenBank/DDBJ whole genome shotgun (WGS) entry which is preliminary data.</text>
</comment>
<dbReference type="EMBL" id="UFYD01000001">
    <property type="protein sequence ID" value="STC96980.1"/>
    <property type="molecule type" value="Genomic_DNA"/>
</dbReference>
<protein>
    <recommendedName>
        <fullName evidence="3">SIR2-like domain-containing protein</fullName>
    </recommendedName>
</protein>
<dbReference type="SUPFAM" id="SSF52467">
    <property type="entry name" value="DHS-like NAD/FAD-binding domain"/>
    <property type="match status" value="1"/>
</dbReference>
<dbReference type="InterPro" id="IPR029035">
    <property type="entry name" value="DHS-like_NAD/FAD-binding_dom"/>
</dbReference>
<accession>A0A7Z7LVH8</accession>
<dbReference type="RefSeq" id="WP_115172338.1">
    <property type="nucleotide sequence ID" value="NZ_JBJDKH010000016.1"/>
</dbReference>
<sequence>MTDYNKLSLFENISKEEVVLFAGAGLSLYAGFPSGNALRDIFFNSLNEAEKAQIIPNFQEIDENYVTQSLNLMDLTEAIYDLKGNRNHLIKVLRDVFNKKPTSLQVHENIAKIPHLKNIITTNYDTLFEDALGDTGEVILENSHIPYMDSKKRQIFKIHGDLNHIDRIILKKTDYNDFFKNNSENDIYWNLIKERLSTKAVMFIGYSLDDSNISVIFDKIIDSIGDDMKDVYFIAPNLSEPKKAKLIKKNIKYIESRGEEIFKEILQYLNNNIIKDLEKGNVAPNTVKSYTDKNFGLDISLKSNKAGFFLTNVYSSGKGLPPSKLNFTVKNDSAVKKLVDDVFENGITRDIELSKGDLESFEAWIGDLKIRDLSNIQNLKLVAIPQFKGTIDIIFENDDFELENLDIKIFIKNLTPSLYDLQIDSADFIVDLKITFCSDGGAKLKFNASLKEVISGVKSYLNFSKTLNKLSEGKQFSILHNGKTVFKQSYDQLPNTNGFGFFNQYFYLLREVEKEYGIKFSNININDVNIKNYEKLREIKSKIDGSFIEIPFKGLTIVASSDKKLGYFNVLDDGKNNSSSFMMIENDKKSVNIHGHDIVLGYKETHINTPIYSVGHPNSILDGDELTIKNKSEKLQYIYRDQTIDPIED</sequence>
<dbReference type="Proteomes" id="UP000254876">
    <property type="component" value="Unassembled WGS sequence"/>
</dbReference>
<dbReference type="Gene3D" id="3.40.50.1220">
    <property type="entry name" value="TPP-binding domain"/>
    <property type="match status" value="1"/>
</dbReference>